<name>A0A1X7UQH2_AMPQE</name>
<dbReference type="EnsemblMetazoa" id="Aqu2.1.30018_001">
    <property type="protein sequence ID" value="Aqu2.1.30018_001"/>
    <property type="gene ID" value="Aqu2.1.30018"/>
</dbReference>
<protein>
    <submittedName>
        <fullName evidence="1">Uncharacterized protein</fullName>
    </submittedName>
</protein>
<organism evidence="1">
    <name type="scientific">Amphimedon queenslandica</name>
    <name type="common">Sponge</name>
    <dbReference type="NCBI Taxonomy" id="400682"/>
    <lineage>
        <taxon>Eukaryota</taxon>
        <taxon>Metazoa</taxon>
        <taxon>Porifera</taxon>
        <taxon>Demospongiae</taxon>
        <taxon>Heteroscleromorpha</taxon>
        <taxon>Haplosclerida</taxon>
        <taxon>Niphatidae</taxon>
        <taxon>Amphimedon</taxon>
    </lineage>
</organism>
<reference evidence="1" key="1">
    <citation type="submission" date="2017-05" db="UniProtKB">
        <authorList>
            <consortium name="EnsemblMetazoa"/>
        </authorList>
    </citation>
    <scope>IDENTIFICATION</scope>
</reference>
<proteinExistence type="predicted"/>
<evidence type="ECO:0000313" key="1">
    <source>
        <dbReference type="EnsemblMetazoa" id="Aqu2.1.30018_001"/>
    </source>
</evidence>
<accession>A0A1X7UQH2</accession>
<dbReference type="AlphaFoldDB" id="A0A1X7UQH2"/>
<sequence>MYLGKTSVQFLKRSSCLRIINPAPQHDIVSIIRTRDWLGQELPLWAS</sequence>
<dbReference type="InParanoid" id="A0A1X7UQH2"/>